<dbReference type="OrthoDB" id="170241at2157"/>
<accession>A0A202E4X2</accession>
<reference evidence="2 3" key="1">
    <citation type="submission" date="2017-02" db="EMBL/GenBank/DDBJ databases">
        <title>Natronthermophilus aegyptiacus gen. nov.,sp. nov., an aerobic, extremely halophilic alkalithermophilic archaeon isolated from the athalassohaline Wadi An Natrun, Egypt.</title>
        <authorList>
            <person name="Zhao B."/>
        </authorList>
    </citation>
    <scope>NUCLEOTIDE SEQUENCE [LARGE SCALE GENOMIC DNA]</scope>
    <source>
        <strain evidence="2 3">CGMCC 1.3597</strain>
    </source>
</reference>
<keyword evidence="1" id="KW-0472">Membrane</keyword>
<proteinExistence type="predicted"/>
<evidence type="ECO:0000256" key="1">
    <source>
        <dbReference type="SAM" id="Phobius"/>
    </source>
</evidence>
<comment type="caution">
    <text evidence="2">The sequence shown here is derived from an EMBL/GenBank/DDBJ whole genome shotgun (WGS) entry which is preliminary data.</text>
</comment>
<feature type="transmembrane region" description="Helical" evidence="1">
    <location>
        <begin position="53"/>
        <end position="79"/>
    </location>
</feature>
<keyword evidence="1" id="KW-1133">Transmembrane helix</keyword>
<gene>
    <name evidence="2" type="ORF">B2G88_17865</name>
</gene>
<dbReference type="EMBL" id="MWPH01000004">
    <property type="protein sequence ID" value="OVE83264.1"/>
    <property type="molecule type" value="Genomic_DNA"/>
</dbReference>
<name>A0A202E4X2_9EURY</name>
<evidence type="ECO:0000313" key="3">
    <source>
        <dbReference type="Proteomes" id="UP000196084"/>
    </source>
</evidence>
<feature type="transmembrane region" description="Helical" evidence="1">
    <location>
        <begin position="20"/>
        <end position="41"/>
    </location>
</feature>
<dbReference type="RefSeq" id="WP_054862700.1">
    <property type="nucleotide sequence ID" value="NZ_MWPH01000004.1"/>
</dbReference>
<evidence type="ECO:0000313" key="2">
    <source>
        <dbReference type="EMBL" id="OVE83264.1"/>
    </source>
</evidence>
<dbReference type="Proteomes" id="UP000196084">
    <property type="component" value="Unassembled WGS sequence"/>
</dbReference>
<keyword evidence="3" id="KW-1185">Reference proteome</keyword>
<organism evidence="2 3">
    <name type="scientific">Natronolimnobius baerhuensis</name>
    <dbReference type="NCBI Taxonomy" id="253108"/>
    <lineage>
        <taxon>Archaea</taxon>
        <taxon>Methanobacteriati</taxon>
        <taxon>Methanobacteriota</taxon>
        <taxon>Stenosarchaea group</taxon>
        <taxon>Halobacteria</taxon>
        <taxon>Halobacteriales</taxon>
        <taxon>Natrialbaceae</taxon>
        <taxon>Natronolimnobius</taxon>
    </lineage>
</organism>
<protein>
    <submittedName>
        <fullName evidence="2">Uncharacterized protein</fullName>
    </submittedName>
</protein>
<keyword evidence="1" id="KW-0812">Transmembrane</keyword>
<dbReference type="AlphaFoldDB" id="A0A202E4X2"/>
<sequence length="85" mass="8959">MTNATADSNEGGLFDSTFSIGAVAVAVVFVLIGLLMAWTGYQDDELLLVGTEMSIISGMAGLMVTWFAGLVAFVIAVYMEPGFDQ</sequence>